<keyword evidence="2 7" id="KW-0489">Methyltransferase</keyword>
<evidence type="ECO:0000259" key="6">
    <source>
        <dbReference type="Pfam" id="PF05175"/>
    </source>
</evidence>
<dbReference type="CDD" id="cd02440">
    <property type="entry name" value="AdoMet_MTases"/>
    <property type="match status" value="1"/>
</dbReference>
<keyword evidence="3" id="KW-0808">Transferase</keyword>
<evidence type="ECO:0000313" key="7">
    <source>
        <dbReference type="EMBL" id="GGI04011.1"/>
    </source>
</evidence>
<name>A0A8J3EWM5_9ACTN</name>
<dbReference type="Proteomes" id="UP000650511">
    <property type="component" value="Unassembled WGS sequence"/>
</dbReference>
<accession>A0A8J3EWM5</accession>
<comment type="caution">
    <text evidence="7">The sequence shown here is derived from an EMBL/GenBank/DDBJ whole genome shotgun (WGS) entry which is preliminary data.</text>
</comment>
<feature type="domain" description="Methyltransferase small" evidence="6">
    <location>
        <begin position="114"/>
        <end position="194"/>
    </location>
</feature>
<dbReference type="OrthoDB" id="9800643at2"/>
<dbReference type="Gene3D" id="3.40.50.150">
    <property type="entry name" value="Vaccinia Virus protein VP39"/>
    <property type="match status" value="1"/>
</dbReference>
<comment type="catalytic activity">
    <reaction evidence="5">
        <text>L-glutaminyl-[peptide chain release factor] + S-adenosyl-L-methionine = N(5)-methyl-L-glutaminyl-[peptide chain release factor] + S-adenosyl-L-homocysteine + H(+)</text>
        <dbReference type="Rhea" id="RHEA:42896"/>
        <dbReference type="Rhea" id="RHEA-COMP:10271"/>
        <dbReference type="Rhea" id="RHEA-COMP:10272"/>
        <dbReference type="ChEBI" id="CHEBI:15378"/>
        <dbReference type="ChEBI" id="CHEBI:30011"/>
        <dbReference type="ChEBI" id="CHEBI:57856"/>
        <dbReference type="ChEBI" id="CHEBI:59789"/>
        <dbReference type="ChEBI" id="CHEBI:61891"/>
        <dbReference type="EC" id="2.1.1.297"/>
    </reaction>
</comment>
<reference evidence="7" key="2">
    <citation type="submission" date="2020-09" db="EMBL/GenBank/DDBJ databases">
        <authorList>
            <person name="Sun Q."/>
            <person name="Zhou Y."/>
        </authorList>
    </citation>
    <scope>NUCLEOTIDE SEQUENCE</scope>
    <source>
        <strain evidence="7">CGMCC 1.14988</strain>
    </source>
</reference>
<evidence type="ECO:0000313" key="8">
    <source>
        <dbReference type="Proteomes" id="UP000650511"/>
    </source>
</evidence>
<evidence type="ECO:0000256" key="5">
    <source>
        <dbReference type="ARBA" id="ARBA00048391"/>
    </source>
</evidence>
<dbReference type="RefSeq" id="WP_130650819.1">
    <property type="nucleotide sequence ID" value="NZ_BMHA01000002.1"/>
</dbReference>
<dbReference type="AlphaFoldDB" id="A0A8J3EWM5"/>
<keyword evidence="4" id="KW-0949">S-adenosyl-L-methionine</keyword>
<dbReference type="PROSITE" id="PS00092">
    <property type="entry name" value="N6_MTASE"/>
    <property type="match status" value="1"/>
</dbReference>
<organism evidence="7 8">
    <name type="scientific">Egicoccus halophilus</name>
    <dbReference type="NCBI Taxonomy" id="1670830"/>
    <lineage>
        <taxon>Bacteria</taxon>
        <taxon>Bacillati</taxon>
        <taxon>Actinomycetota</taxon>
        <taxon>Nitriliruptoria</taxon>
        <taxon>Egicoccales</taxon>
        <taxon>Egicoccaceae</taxon>
        <taxon>Egicoccus</taxon>
    </lineage>
</organism>
<protein>
    <recommendedName>
        <fullName evidence="1">peptide chain release factor N(5)-glutamine methyltransferase</fullName>
        <ecNumber evidence="1">2.1.1.297</ecNumber>
    </recommendedName>
</protein>
<dbReference type="Pfam" id="PF05175">
    <property type="entry name" value="MTS"/>
    <property type="match status" value="1"/>
</dbReference>
<dbReference type="EC" id="2.1.1.297" evidence="1"/>
<reference evidence="7" key="1">
    <citation type="journal article" date="2014" name="Int. J. Syst. Evol. Microbiol.">
        <title>Complete genome sequence of Corynebacterium casei LMG S-19264T (=DSM 44701T), isolated from a smear-ripened cheese.</title>
        <authorList>
            <consortium name="US DOE Joint Genome Institute (JGI-PGF)"/>
            <person name="Walter F."/>
            <person name="Albersmeier A."/>
            <person name="Kalinowski J."/>
            <person name="Ruckert C."/>
        </authorList>
    </citation>
    <scope>NUCLEOTIDE SEQUENCE</scope>
    <source>
        <strain evidence="7">CGMCC 1.14988</strain>
    </source>
</reference>
<keyword evidence="8" id="KW-1185">Reference proteome</keyword>
<evidence type="ECO:0000256" key="4">
    <source>
        <dbReference type="ARBA" id="ARBA00022691"/>
    </source>
</evidence>
<dbReference type="SUPFAM" id="SSF53335">
    <property type="entry name" value="S-adenosyl-L-methionine-dependent methyltransferases"/>
    <property type="match status" value="1"/>
</dbReference>
<dbReference type="InterPro" id="IPR050320">
    <property type="entry name" value="N5-glutamine_MTase"/>
</dbReference>
<dbReference type="InterPro" id="IPR007848">
    <property type="entry name" value="Small_mtfrase_dom"/>
</dbReference>
<proteinExistence type="predicted"/>
<dbReference type="PANTHER" id="PTHR18895:SF74">
    <property type="entry name" value="MTRF1L RELEASE FACTOR GLUTAMINE METHYLTRANSFERASE"/>
    <property type="match status" value="1"/>
</dbReference>
<dbReference type="PANTHER" id="PTHR18895">
    <property type="entry name" value="HEMK METHYLTRANSFERASE"/>
    <property type="match status" value="1"/>
</dbReference>
<dbReference type="InterPro" id="IPR004556">
    <property type="entry name" value="HemK-like"/>
</dbReference>
<dbReference type="GO" id="GO:0003676">
    <property type="term" value="F:nucleic acid binding"/>
    <property type="evidence" value="ECO:0007669"/>
    <property type="project" value="InterPro"/>
</dbReference>
<evidence type="ECO:0000256" key="1">
    <source>
        <dbReference type="ARBA" id="ARBA00012771"/>
    </source>
</evidence>
<dbReference type="EMBL" id="BMHA01000002">
    <property type="protein sequence ID" value="GGI04011.1"/>
    <property type="molecule type" value="Genomic_DNA"/>
</dbReference>
<evidence type="ECO:0000256" key="2">
    <source>
        <dbReference type="ARBA" id="ARBA00022603"/>
    </source>
</evidence>
<dbReference type="GO" id="GO:0102559">
    <property type="term" value="F:peptide chain release factor N(5)-glutamine methyltransferase activity"/>
    <property type="evidence" value="ECO:0007669"/>
    <property type="project" value="UniProtKB-EC"/>
</dbReference>
<dbReference type="InterPro" id="IPR002052">
    <property type="entry name" value="DNA_methylase_N6_adenine_CS"/>
</dbReference>
<dbReference type="GO" id="GO:0032259">
    <property type="term" value="P:methylation"/>
    <property type="evidence" value="ECO:0007669"/>
    <property type="project" value="UniProtKB-KW"/>
</dbReference>
<dbReference type="InterPro" id="IPR029063">
    <property type="entry name" value="SAM-dependent_MTases_sf"/>
</dbReference>
<gene>
    <name evidence="7" type="primary">prmC</name>
    <name evidence="7" type="ORF">GCM10011354_06920</name>
</gene>
<sequence>MTPVDRATVEAVAARLTAAGVPTPAVDARWLVEHVVEVAGSCTGCGAALLDGLVARRAAREPLQLVLGRSWFRELELLVAPGVFVPRPETEIVAGVAIDEARGLDAPIVAEPCTGTGAIALSVAVEVPGARVVATDLDAAAVDLARDNLGRVLAGDAGPPLVADQVEVLPGDLLEPLAPKLRGRLDVLVSNPPYLPAADRGSWEPEVGDHDPDRALVGGVDGHEVVDRLLALAVDWLRPGGLVVLEIDDRRGADARTAASAVGLTDVALVHDLTGAERAVVARRRQERPPTSGHPTRG</sequence>
<evidence type="ECO:0000256" key="3">
    <source>
        <dbReference type="ARBA" id="ARBA00022679"/>
    </source>
</evidence>
<dbReference type="NCBIfam" id="TIGR00536">
    <property type="entry name" value="hemK_fam"/>
    <property type="match status" value="1"/>
</dbReference>